<feature type="compositionally biased region" description="Basic and acidic residues" evidence="1">
    <location>
        <begin position="9"/>
        <end position="23"/>
    </location>
</feature>
<keyword evidence="3" id="KW-1185">Reference proteome</keyword>
<dbReference type="OrthoDB" id="5963614at2759"/>
<dbReference type="GO" id="GO:0007283">
    <property type="term" value="P:spermatogenesis"/>
    <property type="evidence" value="ECO:0007669"/>
    <property type="project" value="InterPro"/>
</dbReference>
<dbReference type="PANTHER" id="PTHR16435:SF3">
    <property type="entry name" value="SPERMATOGENESIS-ASSOCIATED PROTEIN 6"/>
    <property type="match status" value="1"/>
</dbReference>
<evidence type="ECO:0008006" key="4">
    <source>
        <dbReference type="Google" id="ProtNLM"/>
    </source>
</evidence>
<gene>
    <name evidence="2" type="ORF">GDO86_007856</name>
</gene>
<dbReference type="GO" id="GO:0044458">
    <property type="term" value="P:motile cilium assembly"/>
    <property type="evidence" value="ECO:0007669"/>
    <property type="project" value="TreeGrafter"/>
</dbReference>
<dbReference type="PANTHER" id="PTHR16435">
    <property type="entry name" value="SPERMATOGENESIS-ASSOCIATED PROTEIN 6 SPATA6"/>
    <property type="match status" value="1"/>
</dbReference>
<dbReference type="GO" id="GO:0120212">
    <property type="term" value="C:sperm head-tail coupling apparatus"/>
    <property type="evidence" value="ECO:0007669"/>
    <property type="project" value="InterPro"/>
</dbReference>
<dbReference type="InterPro" id="IPR042769">
    <property type="entry name" value="SPATA6_fam"/>
</dbReference>
<dbReference type="AlphaFoldDB" id="A0A8T2IYA1"/>
<sequence length="303" mass="35239">MQTQTLFTHDQKNDSCRISRNYERPTIASKSRSPSPYTKRRMCELSQDARQRLAHLNLGPHEFKKETEKKPPFVIRHVDPVNETVLTSYTLKGSDDVQECSRLYSDNSLIGSFRPSDSKIAKHQRMCDLSGSFDSLNDHLFLRPAEQVFNSTRISMSRSAPLSTPKHPPSPILNRSSLRERFHSDSGTSANLDEIHRRVKNMLRTHSARQQSNFDKTVSWQDEPLRWNLKCNDPLRVSELQHCNAYLGEKSIHLDNGEFWSNSAAVYRGKCHRTIFEESLDKIYKNMYKKASERNVFRNFQNF</sequence>
<protein>
    <recommendedName>
        <fullName evidence="4">Spermatogenesis associated 6</fullName>
    </recommendedName>
</protein>
<dbReference type="GO" id="GO:0032027">
    <property type="term" value="F:myosin light chain binding"/>
    <property type="evidence" value="ECO:0007669"/>
    <property type="project" value="InterPro"/>
</dbReference>
<accession>A0A8T2IYA1</accession>
<evidence type="ECO:0000313" key="2">
    <source>
        <dbReference type="EMBL" id="KAG8436932.1"/>
    </source>
</evidence>
<evidence type="ECO:0000256" key="1">
    <source>
        <dbReference type="SAM" id="MobiDB-lite"/>
    </source>
</evidence>
<organism evidence="2 3">
    <name type="scientific">Hymenochirus boettgeri</name>
    <name type="common">Congo dwarf clawed frog</name>
    <dbReference type="NCBI Taxonomy" id="247094"/>
    <lineage>
        <taxon>Eukaryota</taxon>
        <taxon>Metazoa</taxon>
        <taxon>Chordata</taxon>
        <taxon>Craniata</taxon>
        <taxon>Vertebrata</taxon>
        <taxon>Euteleostomi</taxon>
        <taxon>Amphibia</taxon>
        <taxon>Batrachia</taxon>
        <taxon>Anura</taxon>
        <taxon>Pipoidea</taxon>
        <taxon>Pipidae</taxon>
        <taxon>Pipinae</taxon>
        <taxon>Hymenochirus</taxon>
    </lineage>
</organism>
<name>A0A8T2IYA1_9PIPI</name>
<reference evidence="2" key="1">
    <citation type="thesis" date="2020" institute="ProQuest LLC" country="789 East Eisenhower Parkway, Ann Arbor, MI, USA">
        <title>Comparative Genomics and Chromosome Evolution.</title>
        <authorList>
            <person name="Mudd A.B."/>
        </authorList>
    </citation>
    <scope>NUCLEOTIDE SEQUENCE</scope>
    <source>
        <strain evidence="2">Female2</strain>
        <tissue evidence="2">Blood</tissue>
    </source>
</reference>
<dbReference type="EMBL" id="JAACNH010000007">
    <property type="protein sequence ID" value="KAG8436932.1"/>
    <property type="molecule type" value="Genomic_DNA"/>
</dbReference>
<evidence type="ECO:0000313" key="3">
    <source>
        <dbReference type="Proteomes" id="UP000812440"/>
    </source>
</evidence>
<comment type="caution">
    <text evidence="2">The sequence shown here is derived from an EMBL/GenBank/DDBJ whole genome shotgun (WGS) entry which is preliminary data.</text>
</comment>
<proteinExistence type="predicted"/>
<dbReference type="Proteomes" id="UP000812440">
    <property type="component" value="Chromosome 4"/>
</dbReference>
<feature type="region of interest" description="Disordered" evidence="1">
    <location>
        <begin position="1"/>
        <end position="39"/>
    </location>
</feature>